<dbReference type="AlphaFoldDB" id="A0A379E0B4"/>
<proteinExistence type="predicted"/>
<accession>A0A379E0B4</accession>
<name>A0A379E0B4_9BACT</name>
<dbReference type="EMBL" id="UGTL01000001">
    <property type="protein sequence ID" value="SUB86136.1"/>
    <property type="molecule type" value="Genomic_DNA"/>
</dbReference>
<dbReference type="Proteomes" id="UP000254072">
    <property type="component" value="Unassembled WGS sequence"/>
</dbReference>
<gene>
    <name evidence="1" type="ORF">NCTC11157_01883</name>
</gene>
<reference evidence="1 2" key="1">
    <citation type="submission" date="2018-06" db="EMBL/GenBank/DDBJ databases">
        <authorList>
            <consortium name="Pathogen Informatics"/>
            <person name="Doyle S."/>
        </authorList>
    </citation>
    <scope>NUCLEOTIDE SEQUENCE [LARGE SCALE GENOMIC DNA]</scope>
    <source>
        <strain evidence="1 2">NCTC11157</strain>
    </source>
</reference>
<organism evidence="1 2">
    <name type="scientific">Prevotella disiens</name>
    <dbReference type="NCBI Taxonomy" id="28130"/>
    <lineage>
        <taxon>Bacteria</taxon>
        <taxon>Pseudomonadati</taxon>
        <taxon>Bacteroidota</taxon>
        <taxon>Bacteroidia</taxon>
        <taxon>Bacteroidales</taxon>
        <taxon>Prevotellaceae</taxon>
        <taxon>Prevotella</taxon>
    </lineage>
</organism>
<evidence type="ECO:0000313" key="2">
    <source>
        <dbReference type="Proteomes" id="UP000254072"/>
    </source>
</evidence>
<evidence type="ECO:0000313" key="1">
    <source>
        <dbReference type="EMBL" id="SUB86136.1"/>
    </source>
</evidence>
<protein>
    <submittedName>
        <fullName evidence="1">Uncharacterized protein</fullName>
    </submittedName>
</protein>
<sequence length="51" mass="5971">MKWDKHSYILRLSYSRLVSFSNLGAKNLPLLSGAFYKKSLFLGIVEKCHYF</sequence>